<dbReference type="GeneID" id="18934809"/>
<reference evidence="6" key="1">
    <citation type="journal article" date="2011" name="Proc. Natl. Acad. Sci. U.S.A.">
        <title>Obligate biotrophy features unraveled by the genomic analysis of rust fungi.</title>
        <authorList>
            <person name="Duplessis S."/>
            <person name="Cuomo C.A."/>
            <person name="Lin Y.-C."/>
            <person name="Aerts A."/>
            <person name="Tisserant E."/>
            <person name="Veneault-Fourrey C."/>
            <person name="Joly D.L."/>
            <person name="Hacquard S."/>
            <person name="Amselem J."/>
            <person name="Cantarel B.L."/>
            <person name="Chiu R."/>
            <person name="Coutinho P.M."/>
            <person name="Feau N."/>
            <person name="Field M."/>
            <person name="Frey P."/>
            <person name="Gelhaye E."/>
            <person name="Goldberg J."/>
            <person name="Grabherr M.G."/>
            <person name="Kodira C.D."/>
            <person name="Kohler A."/>
            <person name="Kuees U."/>
            <person name="Lindquist E.A."/>
            <person name="Lucas S.M."/>
            <person name="Mago R."/>
            <person name="Mauceli E."/>
            <person name="Morin E."/>
            <person name="Murat C."/>
            <person name="Pangilinan J.L."/>
            <person name="Park R."/>
            <person name="Pearson M."/>
            <person name="Quesneville H."/>
            <person name="Rouhier N."/>
            <person name="Sakthikumar S."/>
            <person name="Salamov A.A."/>
            <person name="Schmutz J."/>
            <person name="Selles B."/>
            <person name="Shapiro H."/>
            <person name="Tanguay P."/>
            <person name="Tuskan G.A."/>
            <person name="Henrissat B."/>
            <person name="Van de Peer Y."/>
            <person name="Rouze P."/>
            <person name="Ellis J.G."/>
            <person name="Dodds P.N."/>
            <person name="Schein J.E."/>
            <person name="Zhong S."/>
            <person name="Hamelin R.C."/>
            <person name="Grigoriev I.V."/>
            <person name="Szabo L.J."/>
            <person name="Martin F."/>
        </authorList>
    </citation>
    <scope>NUCLEOTIDE SEQUENCE [LARGE SCALE GENOMIC DNA]</scope>
    <source>
        <strain evidence="6">98AG31 / pathotype 3-4-7</strain>
    </source>
</reference>
<feature type="compositionally biased region" description="Polar residues" evidence="2">
    <location>
        <begin position="482"/>
        <end position="497"/>
    </location>
</feature>
<feature type="compositionally biased region" description="Basic and acidic residues" evidence="2">
    <location>
        <begin position="404"/>
        <end position="432"/>
    </location>
</feature>
<dbReference type="Pfam" id="PF08729">
    <property type="entry name" value="HUN"/>
    <property type="match status" value="1"/>
</dbReference>
<feature type="domain" description="Hpc2-related" evidence="3">
    <location>
        <begin position="179"/>
        <end position="227"/>
    </location>
</feature>
<feature type="compositionally biased region" description="Polar residues" evidence="2">
    <location>
        <begin position="443"/>
        <end position="471"/>
    </location>
</feature>
<feature type="compositionally biased region" description="Basic and acidic residues" evidence="2">
    <location>
        <begin position="185"/>
        <end position="196"/>
    </location>
</feature>
<feature type="compositionally biased region" description="Basic and acidic residues" evidence="2">
    <location>
        <begin position="1"/>
        <end position="17"/>
    </location>
</feature>
<feature type="domain" description="Ubinuclein middle" evidence="4">
    <location>
        <begin position="536"/>
        <end position="774"/>
    </location>
</feature>
<feature type="compositionally biased region" description="Polar residues" evidence="2">
    <location>
        <begin position="285"/>
        <end position="311"/>
    </location>
</feature>
<evidence type="ECO:0000256" key="1">
    <source>
        <dbReference type="ARBA" id="ARBA00022553"/>
    </source>
</evidence>
<feature type="compositionally biased region" description="Basic residues" evidence="2">
    <location>
        <begin position="235"/>
        <end position="246"/>
    </location>
</feature>
<dbReference type="OrthoDB" id="5576775at2759"/>
<feature type="region of interest" description="Disordered" evidence="2">
    <location>
        <begin position="1"/>
        <end position="123"/>
    </location>
</feature>
<dbReference type="InterPro" id="IPR026947">
    <property type="entry name" value="UBN_middle_dom"/>
</dbReference>
<evidence type="ECO:0000256" key="2">
    <source>
        <dbReference type="SAM" id="MobiDB-lite"/>
    </source>
</evidence>
<organism evidence="6">
    <name type="scientific">Melampsora larici-populina (strain 98AG31 / pathotype 3-4-7)</name>
    <name type="common">Poplar leaf rust fungus</name>
    <dbReference type="NCBI Taxonomy" id="747676"/>
    <lineage>
        <taxon>Eukaryota</taxon>
        <taxon>Fungi</taxon>
        <taxon>Dikarya</taxon>
        <taxon>Basidiomycota</taxon>
        <taxon>Pucciniomycotina</taxon>
        <taxon>Pucciniomycetes</taxon>
        <taxon>Pucciniales</taxon>
        <taxon>Melampsoraceae</taxon>
        <taxon>Melampsora</taxon>
    </lineage>
</organism>
<evidence type="ECO:0000259" key="4">
    <source>
        <dbReference type="Pfam" id="PF14075"/>
    </source>
</evidence>
<protein>
    <recommendedName>
        <fullName evidence="7">Ubinuclein middle domain-containing protein</fullName>
    </recommendedName>
</protein>
<keyword evidence="6" id="KW-1185">Reference proteome</keyword>
<dbReference type="KEGG" id="mlr:MELLADRAFT_88252"/>
<feature type="compositionally biased region" description="Acidic residues" evidence="2">
    <location>
        <begin position="83"/>
        <end position="102"/>
    </location>
</feature>
<dbReference type="InParanoid" id="F4RR44"/>
<accession>F4RR44</accession>
<feature type="compositionally biased region" description="Polar residues" evidence="2">
    <location>
        <begin position="318"/>
        <end position="353"/>
    </location>
</feature>
<dbReference type="Proteomes" id="UP000001072">
    <property type="component" value="Unassembled WGS sequence"/>
</dbReference>
<feature type="compositionally biased region" description="Polar residues" evidence="2">
    <location>
        <begin position="61"/>
        <end position="73"/>
    </location>
</feature>
<dbReference type="STRING" id="747676.F4RR44"/>
<feature type="compositionally biased region" description="Low complexity" evidence="2">
    <location>
        <begin position="505"/>
        <end position="515"/>
    </location>
</feature>
<proteinExistence type="predicted"/>
<evidence type="ECO:0000313" key="6">
    <source>
        <dbReference type="Proteomes" id="UP000001072"/>
    </source>
</evidence>
<dbReference type="eggNOG" id="ENOG502S587">
    <property type="taxonomic scope" value="Eukaryota"/>
</dbReference>
<dbReference type="InterPro" id="IPR014840">
    <property type="entry name" value="HRD"/>
</dbReference>
<feature type="region of interest" description="Disordered" evidence="2">
    <location>
        <begin position="158"/>
        <end position="198"/>
    </location>
</feature>
<dbReference type="AlphaFoldDB" id="F4RR44"/>
<dbReference type="HOGENOM" id="CLU_380885_0_0_1"/>
<dbReference type="VEuPathDB" id="FungiDB:MELLADRAFT_88252"/>
<sequence length="796" mass="87659">MNADFLERLTKRARAEHGLSPTHGEDDDMALAPMLLPSDSGGAEPMDDEGDERPSGDSSDHQPGQPDSTNAIANSEHPPEDIGPVDEADDDDDEGTTDDDDENRPKKREIMPTIRLSLELPRLPTPTTVERSVSLMAKDAGYALPADTAITLGAAAAPEPELPLTTTFQADGGPPPKRRRRRKILERDEGYDRDDPFVDDSEALMMEPKFYHAPARDGFFVASGVLELKSDEKKTRNRKPASKVVKRAPLSTTLSHQPPKPISKSQNHQPSTPTQAPPASAPTGLNATSQATNSRLAESTDPRLQQAQANQKAPGVPSQATLQAQALPKTNHTSTSTKPTNLSLPPIQSTFNNADHRTPNLPPINSIADPTQTLGLPTNPINLLDEDEDRSAAPLPDASRPTSRHHEGEKPQKRERSKTSDKPDLATLDKSKSARSSHLGAQAHTTQPSGSKSKSPLNSRSPVQSVQSQTAIEPPNLPRWSDVSQTGATQRVASNAPSRDPPPSAGASDDTGASSWPTRLSYLRNRFGPVRKKDAPIAPRLSAAIQKLKVEVDAALPFEPRKFPPHLTPLTLEVAQLALDLNEYDAAFFSHLAQIFPYNTFTIKKLVTREILPNRKKYYEDQIDSRVERLNILIDDAMVKVMADHEKALADWRVAMEEWEKESNLRKTEPSTVPEPPPTNPISTENGAQAIDLTSETDKQPKPPIKTFKFTTAMRELYYEILKLEDELCETIQETQSLVDKNVTLKDTNNRKQLYSRLLKLWPEGFMSTTKLSREATNIRRKYDVPVPSSEPKPSS</sequence>
<keyword evidence="1" id="KW-0597">Phosphoprotein</keyword>
<dbReference type="Pfam" id="PF14075">
    <property type="entry name" value="UBN_AB"/>
    <property type="match status" value="1"/>
</dbReference>
<feature type="region of interest" description="Disordered" evidence="2">
    <location>
        <begin position="663"/>
        <end position="686"/>
    </location>
</feature>
<evidence type="ECO:0000259" key="3">
    <source>
        <dbReference type="Pfam" id="PF08729"/>
    </source>
</evidence>
<feature type="compositionally biased region" description="Polar residues" evidence="2">
    <location>
        <begin position="368"/>
        <end position="381"/>
    </location>
</feature>
<dbReference type="EMBL" id="GL883114">
    <property type="protein sequence ID" value="EGG05150.1"/>
    <property type="molecule type" value="Genomic_DNA"/>
</dbReference>
<evidence type="ECO:0008006" key="7">
    <source>
        <dbReference type="Google" id="ProtNLM"/>
    </source>
</evidence>
<gene>
    <name evidence="5" type="ORF">MELLADRAFT_88252</name>
</gene>
<evidence type="ECO:0000313" key="5">
    <source>
        <dbReference type="EMBL" id="EGG05150.1"/>
    </source>
</evidence>
<dbReference type="RefSeq" id="XP_007411515.1">
    <property type="nucleotide sequence ID" value="XM_007411453.1"/>
</dbReference>
<name>F4RR44_MELLP</name>
<feature type="compositionally biased region" description="Low complexity" evidence="2">
    <location>
        <begin position="158"/>
        <end position="167"/>
    </location>
</feature>
<feature type="region of interest" description="Disordered" evidence="2">
    <location>
        <begin position="227"/>
        <end position="516"/>
    </location>
</feature>